<feature type="domain" description="HAMP" evidence="12">
    <location>
        <begin position="201"/>
        <end position="253"/>
    </location>
</feature>
<dbReference type="RefSeq" id="WP_246343366.1">
    <property type="nucleotide sequence ID" value="NZ_BSPS01000161.1"/>
</dbReference>
<name>A0A7W6BEJ2_9SPHN</name>
<dbReference type="PRINTS" id="PR00344">
    <property type="entry name" value="BCTRLSENSOR"/>
</dbReference>
<dbReference type="GO" id="GO:0000155">
    <property type="term" value="F:phosphorelay sensor kinase activity"/>
    <property type="evidence" value="ECO:0007669"/>
    <property type="project" value="InterPro"/>
</dbReference>
<dbReference type="GO" id="GO:0005886">
    <property type="term" value="C:plasma membrane"/>
    <property type="evidence" value="ECO:0007669"/>
    <property type="project" value="UniProtKB-SubCell"/>
</dbReference>
<dbReference type="Proteomes" id="UP000571950">
    <property type="component" value="Unassembled WGS sequence"/>
</dbReference>
<evidence type="ECO:0000256" key="1">
    <source>
        <dbReference type="ARBA" id="ARBA00000085"/>
    </source>
</evidence>
<evidence type="ECO:0000256" key="4">
    <source>
        <dbReference type="ARBA" id="ARBA00022475"/>
    </source>
</evidence>
<evidence type="ECO:0000256" key="8">
    <source>
        <dbReference type="ARBA" id="ARBA00022777"/>
    </source>
</evidence>
<comment type="catalytic activity">
    <reaction evidence="1">
        <text>ATP + protein L-histidine = ADP + protein N-phospho-L-histidine.</text>
        <dbReference type="EC" id="2.7.13.3"/>
    </reaction>
</comment>
<evidence type="ECO:0000256" key="7">
    <source>
        <dbReference type="ARBA" id="ARBA00022741"/>
    </source>
</evidence>
<accession>A0A7W6BEJ2</accession>
<dbReference type="Pfam" id="PF00672">
    <property type="entry name" value="HAMP"/>
    <property type="match status" value="1"/>
</dbReference>
<keyword evidence="4" id="KW-1003">Cell membrane</keyword>
<evidence type="ECO:0000256" key="3">
    <source>
        <dbReference type="ARBA" id="ARBA00012438"/>
    </source>
</evidence>
<dbReference type="SMART" id="SM00388">
    <property type="entry name" value="HisKA"/>
    <property type="match status" value="1"/>
</dbReference>
<feature type="transmembrane region" description="Helical" evidence="10">
    <location>
        <begin position="34"/>
        <end position="57"/>
    </location>
</feature>
<dbReference type="InterPro" id="IPR005467">
    <property type="entry name" value="His_kinase_dom"/>
</dbReference>
<dbReference type="PROSITE" id="PS50109">
    <property type="entry name" value="HIS_KIN"/>
    <property type="match status" value="1"/>
</dbReference>
<dbReference type="EC" id="2.7.13.3" evidence="3"/>
<comment type="subcellular location">
    <subcellularLocation>
        <location evidence="2">Cell membrane</location>
        <topology evidence="2">Multi-pass membrane protein</topology>
    </subcellularLocation>
</comment>
<keyword evidence="5" id="KW-0597">Phosphoprotein</keyword>
<feature type="domain" description="Histidine kinase" evidence="11">
    <location>
        <begin position="261"/>
        <end position="458"/>
    </location>
</feature>
<dbReference type="InterPro" id="IPR003661">
    <property type="entry name" value="HisK_dim/P_dom"/>
</dbReference>
<keyword evidence="8 13" id="KW-0418">Kinase</keyword>
<evidence type="ECO:0000256" key="10">
    <source>
        <dbReference type="SAM" id="Phobius"/>
    </source>
</evidence>
<evidence type="ECO:0000256" key="2">
    <source>
        <dbReference type="ARBA" id="ARBA00004651"/>
    </source>
</evidence>
<dbReference type="GO" id="GO:0005524">
    <property type="term" value="F:ATP binding"/>
    <property type="evidence" value="ECO:0007669"/>
    <property type="project" value="UniProtKB-KW"/>
</dbReference>
<dbReference type="InterPro" id="IPR003660">
    <property type="entry name" value="HAMP_dom"/>
</dbReference>
<dbReference type="SUPFAM" id="SSF47384">
    <property type="entry name" value="Homodimeric domain of signal transducing histidine kinase"/>
    <property type="match status" value="1"/>
</dbReference>
<dbReference type="Pfam" id="PF02518">
    <property type="entry name" value="HATPase_c"/>
    <property type="match status" value="1"/>
</dbReference>
<keyword evidence="10" id="KW-1133">Transmembrane helix</keyword>
<evidence type="ECO:0000259" key="11">
    <source>
        <dbReference type="PROSITE" id="PS50109"/>
    </source>
</evidence>
<dbReference type="InterPro" id="IPR004358">
    <property type="entry name" value="Sig_transdc_His_kin-like_C"/>
</dbReference>
<dbReference type="InterPro" id="IPR036097">
    <property type="entry name" value="HisK_dim/P_sf"/>
</dbReference>
<dbReference type="InterPro" id="IPR050980">
    <property type="entry name" value="2C_sensor_his_kinase"/>
</dbReference>
<dbReference type="PROSITE" id="PS50885">
    <property type="entry name" value="HAMP"/>
    <property type="match status" value="1"/>
</dbReference>
<dbReference type="PANTHER" id="PTHR44936">
    <property type="entry name" value="SENSOR PROTEIN CREC"/>
    <property type="match status" value="1"/>
</dbReference>
<comment type="caution">
    <text evidence="13">The sequence shown here is derived from an EMBL/GenBank/DDBJ whole genome shotgun (WGS) entry which is preliminary data.</text>
</comment>
<dbReference type="CDD" id="cd06225">
    <property type="entry name" value="HAMP"/>
    <property type="match status" value="1"/>
</dbReference>
<keyword evidence="10" id="KW-0812">Transmembrane</keyword>
<evidence type="ECO:0000313" key="14">
    <source>
        <dbReference type="Proteomes" id="UP000571950"/>
    </source>
</evidence>
<keyword evidence="14" id="KW-1185">Reference proteome</keyword>
<dbReference type="CDD" id="cd00082">
    <property type="entry name" value="HisKA"/>
    <property type="match status" value="1"/>
</dbReference>
<evidence type="ECO:0000256" key="9">
    <source>
        <dbReference type="ARBA" id="ARBA00022840"/>
    </source>
</evidence>
<dbReference type="Gene3D" id="1.10.287.130">
    <property type="match status" value="1"/>
</dbReference>
<sequence length="461" mass="50916">MTGRRNSTGNTEGQNREGLIREGLIRGRLRPHRFVGYAMLLILAVGIVEVVASTLFYEAIDRQSVQEDHARRVAELLVVSHRVHDLDPGLTAGVMSTHHLHAATAATPSIRAMGKEGDVADIRRRILKWEPDLARQTLLLDIERKPYGSRDLVGAMRLDDETWLNFRSRDISTGWPIALRAMVMTLLITLIAVGVGVYALRVLTAPLRKLSEAAETLSHGQKLAPIRESGPADLRNLARSFNDMQARIAGLEEDQARSFEAISHDLRTPLSRLKLASDFMGESEIAKIVSTSADEMEALLMSLQRFLRAQHLEGGAPEPVDLVPMVRDMLASLGEQASLIAPAQAPVTTWREPLAMAVQPLIDNALHHGTRAEVRVGTLGDRWMIEIADDGPGLAEEYFERVRDPFFRVDEARPRDTAGFGLGIPTAHQIMERFGGKLEFRNDPAGGFVARLIVPEPEDGV</sequence>
<dbReference type="AlphaFoldDB" id="A0A7W6BEJ2"/>
<keyword evidence="6" id="KW-0808">Transferase</keyword>
<proteinExistence type="predicted"/>
<keyword evidence="9" id="KW-0067">ATP-binding</keyword>
<dbReference type="SMART" id="SM00387">
    <property type="entry name" value="HATPase_c"/>
    <property type="match status" value="1"/>
</dbReference>
<evidence type="ECO:0000256" key="6">
    <source>
        <dbReference type="ARBA" id="ARBA00022679"/>
    </source>
</evidence>
<dbReference type="Gene3D" id="3.30.565.10">
    <property type="entry name" value="Histidine kinase-like ATPase, C-terminal domain"/>
    <property type="match status" value="1"/>
</dbReference>
<keyword evidence="7" id="KW-0547">Nucleotide-binding</keyword>
<evidence type="ECO:0000313" key="13">
    <source>
        <dbReference type="EMBL" id="MBB3925456.1"/>
    </source>
</evidence>
<dbReference type="EMBL" id="JACIDT010000003">
    <property type="protein sequence ID" value="MBB3925456.1"/>
    <property type="molecule type" value="Genomic_DNA"/>
</dbReference>
<dbReference type="InterPro" id="IPR003594">
    <property type="entry name" value="HATPase_dom"/>
</dbReference>
<feature type="transmembrane region" description="Helical" evidence="10">
    <location>
        <begin position="177"/>
        <end position="200"/>
    </location>
</feature>
<dbReference type="SUPFAM" id="SSF55874">
    <property type="entry name" value="ATPase domain of HSP90 chaperone/DNA topoisomerase II/histidine kinase"/>
    <property type="match status" value="1"/>
</dbReference>
<dbReference type="SUPFAM" id="SSF158472">
    <property type="entry name" value="HAMP domain-like"/>
    <property type="match status" value="1"/>
</dbReference>
<evidence type="ECO:0000259" key="12">
    <source>
        <dbReference type="PROSITE" id="PS50885"/>
    </source>
</evidence>
<keyword evidence="10" id="KW-0472">Membrane</keyword>
<organism evidence="13 14">
    <name type="scientific">Sphingobium jiangsuense</name>
    <dbReference type="NCBI Taxonomy" id="870476"/>
    <lineage>
        <taxon>Bacteria</taxon>
        <taxon>Pseudomonadati</taxon>
        <taxon>Pseudomonadota</taxon>
        <taxon>Alphaproteobacteria</taxon>
        <taxon>Sphingomonadales</taxon>
        <taxon>Sphingomonadaceae</taxon>
        <taxon>Sphingobium</taxon>
    </lineage>
</organism>
<dbReference type="InterPro" id="IPR036890">
    <property type="entry name" value="HATPase_C_sf"/>
</dbReference>
<dbReference type="SMART" id="SM00304">
    <property type="entry name" value="HAMP"/>
    <property type="match status" value="1"/>
</dbReference>
<evidence type="ECO:0000256" key="5">
    <source>
        <dbReference type="ARBA" id="ARBA00022553"/>
    </source>
</evidence>
<dbReference type="PANTHER" id="PTHR44936:SF10">
    <property type="entry name" value="SENSOR PROTEIN RSTB"/>
    <property type="match status" value="1"/>
</dbReference>
<protein>
    <recommendedName>
        <fullName evidence="3">histidine kinase</fullName>
        <ecNumber evidence="3">2.7.13.3</ecNumber>
    </recommendedName>
</protein>
<gene>
    <name evidence="13" type="ORF">GGR43_001169</name>
</gene>
<reference evidence="13 14" key="1">
    <citation type="submission" date="2020-08" db="EMBL/GenBank/DDBJ databases">
        <title>Genomic Encyclopedia of Type Strains, Phase IV (KMG-IV): sequencing the most valuable type-strain genomes for metagenomic binning, comparative biology and taxonomic classification.</title>
        <authorList>
            <person name="Goeker M."/>
        </authorList>
    </citation>
    <scope>NUCLEOTIDE SEQUENCE [LARGE SCALE GENOMIC DNA]</scope>
    <source>
        <strain evidence="13 14">DSM 26189</strain>
    </source>
</reference>